<dbReference type="EMBL" id="JASDDP010000013">
    <property type="protein sequence ID" value="MDJ1645731.1"/>
    <property type="molecule type" value="Genomic_DNA"/>
</dbReference>
<keyword evidence="8 12" id="KW-0963">Cytoplasm</keyword>
<dbReference type="GO" id="GO:0016208">
    <property type="term" value="F:AMP binding"/>
    <property type="evidence" value="ECO:0007669"/>
    <property type="project" value="TreeGrafter"/>
</dbReference>
<keyword evidence="10 12" id="KW-0808">Transferase</keyword>
<comment type="caution">
    <text evidence="14">The sequence shown here is derived from an EMBL/GenBank/DDBJ whole genome shotgun (WGS) entry which is preliminary data.</text>
</comment>
<dbReference type="RefSeq" id="WP_283823976.1">
    <property type="nucleotide sequence ID" value="NZ_JASDAY010000046.1"/>
</dbReference>
<dbReference type="GO" id="GO:0005737">
    <property type="term" value="C:cytoplasm"/>
    <property type="evidence" value="ECO:0007669"/>
    <property type="project" value="UniProtKB-SubCell"/>
</dbReference>
<dbReference type="PANTHER" id="PTHR32315">
    <property type="entry name" value="ADENINE PHOSPHORIBOSYLTRANSFERASE"/>
    <property type="match status" value="1"/>
</dbReference>
<evidence type="ECO:0000256" key="1">
    <source>
        <dbReference type="ARBA" id="ARBA00000868"/>
    </source>
</evidence>
<dbReference type="GO" id="GO:0044209">
    <property type="term" value="P:AMP salvage"/>
    <property type="evidence" value="ECO:0007669"/>
    <property type="project" value="UniProtKB-UniRule"/>
</dbReference>
<dbReference type="NCBIfam" id="NF002634">
    <property type="entry name" value="PRK02304.1-3"/>
    <property type="match status" value="1"/>
</dbReference>
<dbReference type="GO" id="GO:0003999">
    <property type="term" value="F:adenine phosphoribosyltransferase activity"/>
    <property type="evidence" value="ECO:0007669"/>
    <property type="project" value="UniProtKB-UniRule"/>
</dbReference>
<organism evidence="14 15">
    <name type="scientific">Mycoplasma phocimorsus</name>
    <dbReference type="NCBI Taxonomy" id="3045839"/>
    <lineage>
        <taxon>Bacteria</taxon>
        <taxon>Bacillati</taxon>
        <taxon>Mycoplasmatota</taxon>
        <taxon>Mollicutes</taxon>
        <taxon>Mycoplasmataceae</taxon>
        <taxon>Mycoplasma</taxon>
    </lineage>
</organism>
<comment type="subunit">
    <text evidence="6 12">Homodimer.</text>
</comment>
<dbReference type="Gene3D" id="3.40.50.2020">
    <property type="match status" value="1"/>
</dbReference>
<dbReference type="InterPro" id="IPR050054">
    <property type="entry name" value="UPRTase/APRTase"/>
</dbReference>
<evidence type="ECO:0000256" key="9">
    <source>
        <dbReference type="ARBA" id="ARBA00022676"/>
    </source>
</evidence>
<evidence type="ECO:0000256" key="6">
    <source>
        <dbReference type="ARBA" id="ARBA00011738"/>
    </source>
</evidence>
<keyword evidence="11 12" id="KW-0660">Purine salvage</keyword>
<comment type="similarity">
    <text evidence="5 12">Belongs to the purine/pyrimidine phosphoribosyltransferase family.</text>
</comment>
<evidence type="ECO:0000256" key="10">
    <source>
        <dbReference type="ARBA" id="ARBA00022679"/>
    </source>
</evidence>
<evidence type="ECO:0000256" key="5">
    <source>
        <dbReference type="ARBA" id="ARBA00008391"/>
    </source>
</evidence>
<dbReference type="FunFam" id="3.40.50.2020:FF:000004">
    <property type="entry name" value="Adenine phosphoribosyltransferase"/>
    <property type="match status" value="1"/>
</dbReference>
<evidence type="ECO:0000256" key="7">
    <source>
        <dbReference type="ARBA" id="ARBA00011893"/>
    </source>
</evidence>
<dbReference type="GO" id="GO:0006166">
    <property type="term" value="P:purine ribonucleoside salvage"/>
    <property type="evidence" value="ECO:0007669"/>
    <property type="project" value="UniProtKB-UniRule"/>
</dbReference>
<comment type="pathway">
    <text evidence="4 12">Purine metabolism; AMP biosynthesis via salvage pathway; AMP from adenine: step 1/1.</text>
</comment>
<dbReference type="NCBIfam" id="TIGR01090">
    <property type="entry name" value="apt"/>
    <property type="match status" value="1"/>
</dbReference>
<evidence type="ECO:0000313" key="15">
    <source>
        <dbReference type="Proteomes" id="UP001224428"/>
    </source>
</evidence>
<accession>A0AAJ1PSH3</accession>
<gene>
    <name evidence="12" type="primary">apt</name>
    <name evidence="14" type="ORF">QLQ80_01330</name>
</gene>
<dbReference type="SUPFAM" id="SSF53271">
    <property type="entry name" value="PRTase-like"/>
    <property type="match status" value="1"/>
</dbReference>
<dbReference type="InterPro" id="IPR005764">
    <property type="entry name" value="Ade_phspho_trans"/>
</dbReference>
<dbReference type="GO" id="GO:0006168">
    <property type="term" value="P:adenine salvage"/>
    <property type="evidence" value="ECO:0007669"/>
    <property type="project" value="InterPro"/>
</dbReference>
<protein>
    <recommendedName>
        <fullName evidence="7 12">Adenine phosphoribosyltransferase</fullName>
        <shortName evidence="12">APRT</shortName>
        <ecNumber evidence="7 12">2.4.2.7</ecNumber>
    </recommendedName>
</protein>
<dbReference type="NCBIfam" id="NF002636">
    <property type="entry name" value="PRK02304.1-5"/>
    <property type="match status" value="1"/>
</dbReference>
<evidence type="ECO:0000256" key="8">
    <source>
        <dbReference type="ARBA" id="ARBA00022490"/>
    </source>
</evidence>
<dbReference type="PANTHER" id="PTHR32315:SF3">
    <property type="entry name" value="ADENINE PHOSPHORIBOSYLTRANSFERASE"/>
    <property type="match status" value="1"/>
</dbReference>
<dbReference type="HAMAP" id="MF_00004">
    <property type="entry name" value="Aden_phosphoribosyltr"/>
    <property type="match status" value="1"/>
</dbReference>
<evidence type="ECO:0000313" key="14">
    <source>
        <dbReference type="EMBL" id="MDJ1645731.1"/>
    </source>
</evidence>
<dbReference type="CDD" id="cd06223">
    <property type="entry name" value="PRTases_typeI"/>
    <property type="match status" value="1"/>
</dbReference>
<proteinExistence type="inferred from homology"/>
<keyword evidence="9 12" id="KW-0328">Glycosyltransferase</keyword>
<comment type="subcellular location">
    <subcellularLocation>
        <location evidence="3 12">Cytoplasm</location>
    </subcellularLocation>
</comment>
<sequence length="173" mass="18940">MLKNNLNEYVRTVNDFPKKGIAFKDISPLLANGEALNLTVNLIAKEVEGVDAIVGPDARGFLFGTPVASLLKKPFIMVRKPNKLPGEVVSIDYSLEYGTNKLEIQKGMIKPNQKVAIIDDVLATGGTTCAIIDLLREQGAIVKKVVLVIELDDLKGRKKIEEKGVEVVSLLHY</sequence>
<dbReference type="GO" id="GO:0002055">
    <property type="term" value="F:adenine binding"/>
    <property type="evidence" value="ECO:0007669"/>
    <property type="project" value="TreeGrafter"/>
</dbReference>
<dbReference type="AlphaFoldDB" id="A0AAJ1PSH3"/>
<evidence type="ECO:0000256" key="12">
    <source>
        <dbReference type="HAMAP-Rule" id="MF_00004"/>
    </source>
</evidence>
<feature type="domain" description="Phosphoribosyltransferase" evidence="13">
    <location>
        <begin position="47"/>
        <end position="167"/>
    </location>
</feature>
<dbReference type="EC" id="2.4.2.7" evidence="7 12"/>
<comment type="function">
    <text evidence="2 12">Catalyzes a salvage reaction resulting in the formation of AMP, that is energically less costly than de novo synthesis.</text>
</comment>
<evidence type="ECO:0000256" key="11">
    <source>
        <dbReference type="ARBA" id="ARBA00022726"/>
    </source>
</evidence>
<dbReference type="InterPro" id="IPR029057">
    <property type="entry name" value="PRTase-like"/>
</dbReference>
<comment type="catalytic activity">
    <reaction evidence="1 12">
        <text>AMP + diphosphate = 5-phospho-alpha-D-ribose 1-diphosphate + adenine</text>
        <dbReference type="Rhea" id="RHEA:16609"/>
        <dbReference type="ChEBI" id="CHEBI:16708"/>
        <dbReference type="ChEBI" id="CHEBI:33019"/>
        <dbReference type="ChEBI" id="CHEBI:58017"/>
        <dbReference type="ChEBI" id="CHEBI:456215"/>
        <dbReference type="EC" id="2.4.2.7"/>
    </reaction>
</comment>
<reference evidence="14" key="1">
    <citation type="submission" date="2023-05" db="EMBL/GenBank/DDBJ databases">
        <title>Mycoplasma phocimorsus sp. nov., isolated from Scandinavian patients with seal finger or septic arthritis after contact with seals.</title>
        <authorList>
            <person name="Skafte-Holm A."/>
            <person name="Pedersen T.R."/>
            <person name="Froelund M."/>
            <person name="Stegger M."/>
            <person name="Qvortrup K."/>
            <person name="Michaels D.L."/>
            <person name="Brown D.R."/>
            <person name="Jensen J.S."/>
        </authorList>
    </citation>
    <scope>NUCLEOTIDE SEQUENCE</scope>
    <source>
        <strain evidence="14">M5725</strain>
    </source>
</reference>
<dbReference type="Pfam" id="PF00156">
    <property type="entry name" value="Pribosyltran"/>
    <property type="match status" value="1"/>
</dbReference>
<keyword evidence="15" id="KW-1185">Reference proteome</keyword>
<name>A0AAJ1PSH3_9MOLU</name>
<evidence type="ECO:0000256" key="3">
    <source>
        <dbReference type="ARBA" id="ARBA00004496"/>
    </source>
</evidence>
<evidence type="ECO:0000256" key="4">
    <source>
        <dbReference type="ARBA" id="ARBA00004659"/>
    </source>
</evidence>
<evidence type="ECO:0000256" key="2">
    <source>
        <dbReference type="ARBA" id="ARBA00003968"/>
    </source>
</evidence>
<dbReference type="InterPro" id="IPR000836">
    <property type="entry name" value="PRTase_dom"/>
</dbReference>
<evidence type="ECO:0000259" key="13">
    <source>
        <dbReference type="Pfam" id="PF00156"/>
    </source>
</evidence>
<dbReference type="Proteomes" id="UP001224428">
    <property type="component" value="Unassembled WGS sequence"/>
</dbReference>